<dbReference type="Proteomes" id="UP000184516">
    <property type="component" value="Unassembled WGS sequence"/>
</dbReference>
<dbReference type="GO" id="GO:0005886">
    <property type="term" value="C:plasma membrane"/>
    <property type="evidence" value="ECO:0007669"/>
    <property type="project" value="UniProtKB-SubCell"/>
</dbReference>
<name>A0A1M5G889_9FLAO</name>
<keyword evidence="4" id="KW-0472">Membrane</keyword>
<evidence type="ECO:0000259" key="5">
    <source>
        <dbReference type="PROSITE" id="PS50268"/>
    </source>
</evidence>
<dbReference type="InterPro" id="IPR001322">
    <property type="entry name" value="Lamin_tail_dom"/>
</dbReference>
<dbReference type="InterPro" id="IPR032812">
    <property type="entry name" value="SbsA_Ig"/>
</dbReference>
<dbReference type="AlphaFoldDB" id="A0A1M5G889"/>
<evidence type="ECO:0000256" key="2">
    <source>
        <dbReference type="ARBA" id="ARBA00022475"/>
    </source>
</evidence>
<dbReference type="CDD" id="cd09971">
    <property type="entry name" value="SdiA-regulated"/>
    <property type="match status" value="1"/>
</dbReference>
<accession>A0A1M5G889</accession>
<dbReference type="PROSITE" id="PS51841">
    <property type="entry name" value="LTD"/>
    <property type="match status" value="2"/>
</dbReference>
<dbReference type="SUPFAM" id="SSF50956">
    <property type="entry name" value="Thermostable phytase (3-phytase)"/>
    <property type="match status" value="1"/>
</dbReference>
<feature type="domain" description="LTD" evidence="6">
    <location>
        <begin position="999"/>
        <end position="1141"/>
    </location>
</feature>
<dbReference type="GO" id="GO:0005509">
    <property type="term" value="F:calcium ion binding"/>
    <property type="evidence" value="ECO:0007669"/>
    <property type="project" value="InterPro"/>
</dbReference>
<dbReference type="GO" id="GO:0007156">
    <property type="term" value="P:homophilic cell adhesion via plasma membrane adhesion molecules"/>
    <property type="evidence" value="ECO:0007669"/>
    <property type="project" value="InterPro"/>
</dbReference>
<protein>
    <submittedName>
        <fullName evidence="7">Por secretion system C-terminal sorting domain-containing protein</fullName>
    </submittedName>
</protein>
<keyword evidence="8" id="KW-1185">Reference proteome</keyword>
<reference evidence="8" key="1">
    <citation type="submission" date="2016-11" db="EMBL/GenBank/DDBJ databases">
        <authorList>
            <person name="Varghese N."/>
            <person name="Submissions S."/>
        </authorList>
    </citation>
    <scope>NUCLEOTIDE SEQUENCE [LARGE SCALE GENOMIC DNA]</scope>
    <source>
        <strain evidence="8">DSM 19978</strain>
    </source>
</reference>
<dbReference type="STRING" id="468056.SAMN05443549_1011129"/>
<dbReference type="NCBIfam" id="TIGR04183">
    <property type="entry name" value="Por_Secre_tail"/>
    <property type="match status" value="1"/>
</dbReference>
<dbReference type="InterPro" id="IPR009722">
    <property type="entry name" value="YjiK/CarP"/>
</dbReference>
<evidence type="ECO:0000259" key="6">
    <source>
        <dbReference type="PROSITE" id="PS51841"/>
    </source>
</evidence>
<dbReference type="Pfam" id="PF00932">
    <property type="entry name" value="LTD"/>
    <property type="match status" value="2"/>
</dbReference>
<feature type="domain" description="Cadherin" evidence="5">
    <location>
        <begin position="724"/>
        <end position="839"/>
    </location>
</feature>
<feature type="domain" description="LTD" evidence="6">
    <location>
        <begin position="822"/>
        <end position="986"/>
    </location>
</feature>
<dbReference type="CDD" id="cd11304">
    <property type="entry name" value="Cadherin_repeat"/>
    <property type="match status" value="1"/>
</dbReference>
<dbReference type="PROSITE" id="PS50268">
    <property type="entry name" value="CADHERIN_2"/>
    <property type="match status" value="1"/>
</dbReference>
<gene>
    <name evidence="7" type="ORF">SAMN05443549_1011129</name>
</gene>
<dbReference type="InterPro" id="IPR026444">
    <property type="entry name" value="Secre_tail"/>
</dbReference>
<evidence type="ECO:0000313" key="7">
    <source>
        <dbReference type="EMBL" id="SHF99672.1"/>
    </source>
</evidence>
<dbReference type="Gene3D" id="2.60.40.60">
    <property type="entry name" value="Cadherins"/>
    <property type="match status" value="1"/>
</dbReference>
<dbReference type="EMBL" id="FQWB01000001">
    <property type="protein sequence ID" value="SHF99672.1"/>
    <property type="molecule type" value="Genomic_DNA"/>
</dbReference>
<evidence type="ECO:0000256" key="4">
    <source>
        <dbReference type="ARBA" id="ARBA00023136"/>
    </source>
</evidence>
<dbReference type="InterPro" id="IPR038081">
    <property type="entry name" value="CalX-like_sf"/>
</dbReference>
<keyword evidence="3" id="KW-0732">Signal</keyword>
<comment type="subcellular location">
    <subcellularLocation>
        <location evidence="1">Cell membrane</location>
    </subcellularLocation>
</comment>
<evidence type="ECO:0000256" key="1">
    <source>
        <dbReference type="ARBA" id="ARBA00004236"/>
    </source>
</evidence>
<dbReference type="Gene3D" id="2.60.40.2030">
    <property type="match status" value="1"/>
</dbReference>
<keyword evidence="2" id="KW-1003">Cell membrane</keyword>
<evidence type="ECO:0000256" key="3">
    <source>
        <dbReference type="ARBA" id="ARBA00022729"/>
    </source>
</evidence>
<sequence>MVAALLFFNSHSNAQTLLHYWNFNNNASVATITTPTITNISGVASLAANISGISAIDFAGGTGQNFDVLNLNARNSDVAGTHLRFNDPIGSALVFSLPTSGYEDVIVKFATRRSGSGAGTQVWSFSTDGINYTFFANVIPNNGDPAFATLDFSSISAADNNPNFKLKVEFQLSPGGAVGNNRFDNFTVEGNIFNGVDTTIPTASFSPATSGTGIFSTIQPSIAFNENVRLVNNDAITNTNVDAIVELRLNNSSGALVPFDAVFALNKITLIPTTSLANNQLYYVGLLANTVEDASNNAITATQSATFTTTTPTVNLSINNSIGKEARSTVITVTATSNFAVNGNQTIALGIAGTNITAGDYTLSNNAITILNGQTTGSVSLTVTDDALVENTESAVLTLSNPSSGIALGSTISQPITIIDNETPLDINLSNYVRVGRYDLPEPKRTIAPTNNLLGQEASGITYNWDTDTFFIVGDGTTSVLQVSNTGKLIDTMTLAQGSSPQGTEFYDSEGITYIGNGQFVMTEERDRQVVLFTYAAGTTLTRANTKTVKLGTFVNNTGTEGLTYDPLTNSYIVLKEISPIGIFQTGIDFNAGTATNGSATTDNSTNIFDPALLGVSDVADVFALSNIPALSGKPFYNNLLVLSQENAKVVNTDRNGTIANTLTIVSDPGNPLDAPSQQHEGLTMDRDGILYIVNENGGGDIDHPQLWVYAPSSLQNLAPTAIALANTTTTVLENSNTSSVIKVSDILVTDDGLGTNNLTLSGADASFFEIIGSSLYIKAGTVLDYETKTSYSVTINVDDTTVGITPDASVNFVLAVTDVANETTTTATVTISEVAPWSSGNSLVGADWFEVTNNGTVALDITGWKVDDNSNTFTAAVPLAGITSIAPGESAIFIEAATADAATITANFKSTWFDTNVPAGFQIGTYTGSGIGLSTGGDALNLFNASGNIMANVVFGVSTTNLSFNNAVGLSNTTIATLSQVGVNDAFAAAKDANQIGSPGSVGKLFISEVAPWSSGSSPVGADWFEVTNTKAVAVDITGWKVDDDSQSPIAAVALNGITSINPGESVIFIETNDLATKSALFLSNWFGSTPPATLKIGNYTGSGIGLGSGGDQVNLYNATSNIPQASIWFGASPSVTFTTFDNAAGITTILTQQTKLSVADVNGAFVATNSSVEIGSPGTITLKTNPSLSTNTFSEEVAFNVIAFPNPFDSTFQLNSTTTSPDKIEMKVYDMTGKLVEVRKFEAAEITNQKTGSNYPPGIYNIVITQGKNTKILRLIKK</sequence>
<dbReference type="Pfam" id="PF06977">
    <property type="entry name" value="SdiA-regulated"/>
    <property type="match status" value="1"/>
</dbReference>
<proteinExistence type="predicted"/>
<dbReference type="SUPFAM" id="SSF141072">
    <property type="entry name" value="CalX-like"/>
    <property type="match status" value="1"/>
</dbReference>
<dbReference type="Pfam" id="PF18962">
    <property type="entry name" value="Por_Secre_tail"/>
    <property type="match status" value="1"/>
</dbReference>
<organism evidence="7 8">
    <name type="scientific">Flavobacterium fluvii</name>
    <dbReference type="NCBI Taxonomy" id="468056"/>
    <lineage>
        <taxon>Bacteria</taxon>
        <taxon>Pseudomonadati</taxon>
        <taxon>Bacteroidota</taxon>
        <taxon>Flavobacteriia</taxon>
        <taxon>Flavobacteriales</taxon>
        <taxon>Flavobacteriaceae</taxon>
        <taxon>Flavobacterium</taxon>
    </lineage>
</organism>
<dbReference type="Pfam" id="PF13205">
    <property type="entry name" value="Big_5"/>
    <property type="match status" value="1"/>
</dbReference>
<evidence type="ECO:0000313" key="8">
    <source>
        <dbReference type="Proteomes" id="UP000184516"/>
    </source>
</evidence>
<dbReference type="InterPro" id="IPR002126">
    <property type="entry name" value="Cadherin-like_dom"/>
</dbReference>